<proteinExistence type="predicted"/>
<evidence type="ECO:0000256" key="1">
    <source>
        <dbReference type="SAM" id="Phobius"/>
    </source>
</evidence>
<reference evidence="2" key="1">
    <citation type="journal article" date="2022" name="Plant J.">
        <title>Strategies of tolerance reflected in two North American maple genomes.</title>
        <authorList>
            <person name="McEvoy S.L."/>
            <person name="Sezen U.U."/>
            <person name="Trouern-Trend A."/>
            <person name="McMahon S.M."/>
            <person name="Schaberg P.G."/>
            <person name="Yang J."/>
            <person name="Wegrzyn J.L."/>
            <person name="Swenson N.G."/>
        </authorList>
    </citation>
    <scope>NUCLEOTIDE SEQUENCE</scope>
    <source>
        <strain evidence="2">91603</strain>
    </source>
</reference>
<evidence type="ECO:0000313" key="3">
    <source>
        <dbReference type="Proteomes" id="UP001064489"/>
    </source>
</evidence>
<feature type="transmembrane region" description="Helical" evidence="1">
    <location>
        <begin position="12"/>
        <end position="34"/>
    </location>
</feature>
<keyword evidence="3" id="KW-1185">Reference proteome</keyword>
<evidence type="ECO:0000313" key="2">
    <source>
        <dbReference type="EMBL" id="KAI9165583.1"/>
    </source>
</evidence>
<dbReference type="EMBL" id="JAJSOW010000105">
    <property type="protein sequence ID" value="KAI9165583.1"/>
    <property type="molecule type" value="Genomic_DNA"/>
</dbReference>
<dbReference type="AlphaFoldDB" id="A0AAD5IJM2"/>
<keyword evidence="1" id="KW-0812">Transmembrane</keyword>
<gene>
    <name evidence="2" type="ORF">LWI28_016913</name>
</gene>
<keyword evidence="1" id="KW-0472">Membrane</keyword>
<name>A0AAD5IJM2_ACENE</name>
<accession>A0AAD5IJM2</accession>
<protein>
    <submittedName>
        <fullName evidence="2">Uncharacterized protein</fullName>
    </submittedName>
</protein>
<keyword evidence="1" id="KW-1133">Transmembrane helix</keyword>
<organism evidence="2 3">
    <name type="scientific">Acer negundo</name>
    <name type="common">Box elder</name>
    <dbReference type="NCBI Taxonomy" id="4023"/>
    <lineage>
        <taxon>Eukaryota</taxon>
        <taxon>Viridiplantae</taxon>
        <taxon>Streptophyta</taxon>
        <taxon>Embryophyta</taxon>
        <taxon>Tracheophyta</taxon>
        <taxon>Spermatophyta</taxon>
        <taxon>Magnoliopsida</taxon>
        <taxon>eudicotyledons</taxon>
        <taxon>Gunneridae</taxon>
        <taxon>Pentapetalae</taxon>
        <taxon>rosids</taxon>
        <taxon>malvids</taxon>
        <taxon>Sapindales</taxon>
        <taxon>Sapindaceae</taxon>
        <taxon>Hippocastanoideae</taxon>
        <taxon>Acereae</taxon>
        <taxon>Acer</taxon>
    </lineage>
</organism>
<sequence length="111" mass="12719">MNSTLLISINSVAVHLIFFFNQLTVAVHLIFPAARETEMRKREIERRERQINVTSAHLVHVFTDSSYFKQNSQSLVSLTPHWPLSKSELFLLAIISDKGSRGNILDPEKKN</sequence>
<dbReference type="Proteomes" id="UP001064489">
    <property type="component" value="Chromosome 10"/>
</dbReference>
<comment type="caution">
    <text evidence="2">The sequence shown here is derived from an EMBL/GenBank/DDBJ whole genome shotgun (WGS) entry which is preliminary data.</text>
</comment>
<reference evidence="2" key="2">
    <citation type="submission" date="2023-02" db="EMBL/GenBank/DDBJ databases">
        <authorList>
            <person name="Swenson N.G."/>
            <person name="Wegrzyn J.L."/>
            <person name="Mcevoy S.L."/>
        </authorList>
    </citation>
    <scope>NUCLEOTIDE SEQUENCE</scope>
    <source>
        <strain evidence="2">91603</strain>
        <tissue evidence="2">Leaf</tissue>
    </source>
</reference>